<dbReference type="InParanoid" id="A0A1C7MY21"/>
<feature type="transmembrane region" description="Helical" evidence="1">
    <location>
        <begin position="46"/>
        <end position="67"/>
    </location>
</feature>
<dbReference type="AlphaFoldDB" id="A0A1C7MY21"/>
<gene>
    <name evidence="2" type="ORF">A0J61_10249</name>
</gene>
<dbReference type="EMBL" id="LUGH01001087">
    <property type="protein sequence ID" value="OBZ81702.1"/>
    <property type="molecule type" value="Genomic_DNA"/>
</dbReference>
<accession>A0A1C7MY21</accession>
<feature type="non-terminal residue" evidence="2">
    <location>
        <position position="118"/>
    </location>
</feature>
<protein>
    <submittedName>
        <fullName evidence="2">Uncharacterized protein</fullName>
    </submittedName>
</protein>
<evidence type="ECO:0000256" key="1">
    <source>
        <dbReference type="SAM" id="Phobius"/>
    </source>
</evidence>
<name>A0A1C7MY21_9FUNG</name>
<keyword evidence="1" id="KW-0472">Membrane</keyword>
<evidence type="ECO:0000313" key="2">
    <source>
        <dbReference type="EMBL" id="OBZ81702.1"/>
    </source>
</evidence>
<evidence type="ECO:0000313" key="3">
    <source>
        <dbReference type="Proteomes" id="UP000093000"/>
    </source>
</evidence>
<reference evidence="2 3" key="1">
    <citation type="submission" date="2016-03" db="EMBL/GenBank/DDBJ databases">
        <title>Choanephora cucurbitarum.</title>
        <authorList>
            <person name="Min B."/>
            <person name="Park H."/>
            <person name="Park J.-H."/>
            <person name="Shin H.-D."/>
            <person name="Choi I.-G."/>
        </authorList>
    </citation>
    <scope>NUCLEOTIDE SEQUENCE [LARGE SCALE GENOMIC DNA]</scope>
    <source>
        <strain evidence="2 3">KUS-F28377</strain>
    </source>
</reference>
<dbReference type="Proteomes" id="UP000093000">
    <property type="component" value="Unassembled WGS sequence"/>
</dbReference>
<sequence>MSNLAMSAHLLHYVECAQILGGLRVEKGYALNLPVKRLHSATDNLVLLPLLFLYFITTVLGTICLSIGTKVDPYLDIGCVELVAPKTNGQFLSHLKHRNQGCDYTATFRLCFGNLVIV</sequence>
<keyword evidence="3" id="KW-1185">Reference proteome</keyword>
<organism evidence="2 3">
    <name type="scientific">Choanephora cucurbitarum</name>
    <dbReference type="NCBI Taxonomy" id="101091"/>
    <lineage>
        <taxon>Eukaryota</taxon>
        <taxon>Fungi</taxon>
        <taxon>Fungi incertae sedis</taxon>
        <taxon>Mucoromycota</taxon>
        <taxon>Mucoromycotina</taxon>
        <taxon>Mucoromycetes</taxon>
        <taxon>Mucorales</taxon>
        <taxon>Mucorineae</taxon>
        <taxon>Choanephoraceae</taxon>
        <taxon>Choanephoroideae</taxon>
        <taxon>Choanephora</taxon>
    </lineage>
</organism>
<keyword evidence="1" id="KW-0812">Transmembrane</keyword>
<comment type="caution">
    <text evidence="2">The sequence shown here is derived from an EMBL/GenBank/DDBJ whole genome shotgun (WGS) entry which is preliminary data.</text>
</comment>
<proteinExistence type="predicted"/>
<keyword evidence="1" id="KW-1133">Transmembrane helix</keyword>